<comment type="caution">
    <text evidence="2">The sequence shown here is derived from an EMBL/GenBank/DDBJ whole genome shotgun (WGS) entry which is preliminary data.</text>
</comment>
<dbReference type="GO" id="GO:0006629">
    <property type="term" value="P:lipid metabolic process"/>
    <property type="evidence" value="ECO:0007669"/>
    <property type="project" value="InterPro"/>
</dbReference>
<dbReference type="SUPFAM" id="SSF51695">
    <property type="entry name" value="PLC-like phosphodiesterases"/>
    <property type="match status" value="1"/>
</dbReference>
<dbReference type="PANTHER" id="PTHR46211:SF1">
    <property type="entry name" value="GLYCEROPHOSPHODIESTER PHOSPHODIESTERASE, CYTOPLASMIC"/>
    <property type="match status" value="1"/>
</dbReference>
<dbReference type="RefSeq" id="WP_133598791.1">
    <property type="nucleotide sequence ID" value="NZ_SNYL01000015.1"/>
</dbReference>
<dbReference type="AlphaFoldDB" id="A0A4R6UC58"/>
<dbReference type="OrthoDB" id="9795622at2"/>
<dbReference type="NCBIfam" id="NF006989">
    <property type="entry name" value="PRK09454.1"/>
    <property type="match status" value="1"/>
</dbReference>
<dbReference type="InterPro" id="IPR017946">
    <property type="entry name" value="PLC-like_Pdiesterase_TIM-brl"/>
</dbReference>
<sequence length="249" mass="27217">MSTAFPTPWPYPLWIAHRGAGKDAPENTLVAFQRGWEAGFRMFECDVKLSADGVPYLLHDATLDRTTNGHGPVEHLPWADLARLDAGGWHSARYAGERLLRLDQLAAWCETHGALVNLEIKPVPGHEAATGAAVARAVQTLWGQATVPPLLTSFQPHALQAAQQAAPELPRGLLLEKFWPGWEGVAEALQCVALVGHHPLIDAALMQTAQRHGWRVLSYTVNDPAEARRLRQLGVEGLITDIMHLPATV</sequence>
<protein>
    <submittedName>
        <fullName evidence="2">Glycerophosphoryl diester phosphodiesterase</fullName>
    </submittedName>
</protein>
<dbReference type="Gene3D" id="3.20.20.190">
    <property type="entry name" value="Phosphatidylinositol (PI) phosphodiesterase"/>
    <property type="match status" value="1"/>
</dbReference>
<feature type="domain" description="GP-PDE" evidence="1">
    <location>
        <begin position="12"/>
        <end position="249"/>
    </location>
</feature>
<gene>
    <name evidence="2" type="ORF">DFR43_11545</name>
</gene>
<dbReference type="EMBL" id="SNYL01000015">
    <property type="protein sequence ID" value="TDQ40654.1"/>
    <property type="molecule type" value="Genomic_DNA"/>
</dbReference>
<dbReference type="GO" id="GO:0008081">
    <property type="term" value="F:phosphoric diester hydrolase activity"/>
    <property type="evidence" value="ECO:0007669"/>
    <property type="project" value="InterPro"/>
</dbReference>
<dbReference type="InterPro" id="IPR030395">
    <property type="entry name" value="GP_PDE_dom"/>
</dbReference>
<proteinExistence type="predicted"/>
<keyword evidence="3" id="KW-1185">Reference proteome</keyword>
<dbReference type="Pfam" id="PF03009">
    <property type="entry name" value="GDPD"/>
    <property type="match status" value="1"/>
</dbReference>
<reference evidence="2 3" key="1">
    <citation type="submission" date="2019-03" db="EMBL/GenBank/DDBJ databases">
        <title>Genomic Encyclopedia of Type Strains, Phase IV (KMG-IV): sequencing the most valuable type-strain genomes for metagenomic binning, comparative biology and taxonomic classification.</title>
        <authorList>
            <person name="Goeker M."/>
        </authorList>
    </citation>
    <scope>NUCLEOTIDE SEQUENCE [LARGE SCALE GENOMIC DNA]</scope>
    <source>
        <strain evidence="2 3">DSM 19605</strain>
    </source>
</reference>
<name>A0A4R6UC58_9BURK</name>
<organism evidence="2 3">
    <name type="scientific">Tepidicella xavieri</name>
    <dbReference type="NCBI Taxonomy" id="360241"/>
    <lineage>
        <taxon>Bacteria</taxon>
        <taxon>Pseudomonadati</taxon>
        <taxon>Pseudomonadota</taxon>
        <taxon>Betaproteobacteria</taxon>
        <taxon>Burkholderiales</taxon>
        <taxon>Tepidicella</taxon>
    </lineage>
</organism>
<evidence type="ECO:0000313" key="3">
    <source>
        <dbReference type="Proteomes" id="UP000295510"/>
    </source>
</evidence>
<evidence type="ECO:0000313" key="2">
    <source>
        <dbReference type="EMBL" id="TDQ40654.1"/>
    </source>
</evidence>
<dbReference type="PROSITE" id="PS51704">
    <property type="entry name" value="GP_PDE"/>
    <property type="match status" value="1"/>
</dbReference>
<accession>A0A4R6UC58</accession>
<dbReference type="PANTHER" id="PTHR46211">
    <property type="entry name" value="GLYCEROPHOSPHORYL DIESTER PHOSPHODIESTERASE"/>
    <property type="match status" value="1"/>
</dbReference>
<dbReference type="Proteomes" id="UP000295510">
    <property type="component" value="Unassembled WGS sequence"/>
</dbReference>
<evidence type="ECO:0000259" key="1">
    <source>
        <dbReference type="PROSITE" id="PS51704"/>
    </source>
</evidence>